<comment type="caution">
    <text evidence="2">The sequence shown here is derived from an EMBL/GenBank/DDBJ whole genome shotgun (WGS) entry which is preliminary data.</text>
</comment>
<dbReference type="SUPFAM" id="SSF52833">
    <property type="entry name" value="Thioredoxin-like"/>
    <property type="match status" value="1"/>
</dbReference>
<dbReference type="EMBL" id="JACRSR010000001">
    <property type="protein sequence ID" value="MBC8531389.1"/>
    <property type="molecule type" value="Genomic_DNA"/>
</dbReference>
<accession>A0A926D5S5</accession>
<protein>
    <submittedName>
        <fullName evidence="2">Glutaredoxin</fullName>
    </submittedName>
</protein>
<dbReference type="InterPro" id="IPR036249">
    <property type="entry name" value="Thioredoxin-like_sf"/>
</dbReference>
<name>A0A926D5S5_9FIRM</name>
<dbReference type="InterPro" id="IPR012336">
    <property type="entry name" value="Thioredoxin-like_fold"/>
</dbReference>
<organism evidence="2 3">
    <name type="scientific">Gehongia tenuis</name>
    <dbReference type="NCBI Taxonomy" id="2763655"/>
    <lineage>
        <taxon>Bacteria</taxon>
        <taxon>Bacillati</taxon>
        <taxon>Bacillota</taxon>
        <taxon>Clostridia</taxon>
        <taxon>Christensenellales</taxon>
        <taxon>Christensenellaceae</taxon>
        <taxon>Gehongia</taxon>
    </lineage>
</organism>
<evidence type="ECO:0000259" key="1">
    <source>
        <dbReference type="Pfam" id="PF13192"/>
    </source>
</evidence>
<proteinExistence type="predicted"/>
<dbReference type="Gene3D" id="3.40.30.10">
    <property type="entry name" value="Glutaredoxin"/>
    <property type="match status" value="1"/>
</dbReference>
<keyword evidence="3" id="KW-1185">Reference proteome</keyword>
<evidence type="ECO:0000313" key="3">
    <source>
        <dbReference type="Proteomes" id="UP000623172"/>
    </source>
</evidence>
<sequence length="87" mass="10065">MKPILHIRGSYCPFCRQASAIMQELFGEHPEYREIPMTILDEVAQRAETEKYDYNLVPCFFIEGERVFEGVPSKAAIQDVFERALHG</sequence>
<dbReference type="RefSeq" id="WP_249315934.1">
    <property type="nucleotide sequence ID" value="NZ_JACRSR010000001.1"/>
</dbReference>
<evidence type="ECO:0000313" key="2">
    <source>
        <dbReference type="EMBL" id="MBC8531389.1"/>
    </source>
</evidence>
<feature type="domain" description="Thioredoxin-like fold" evidence="1">
    <location>
        <begin position="6"/>
        <end position="81"/>
    </location>
</feature>
<dbReference type="Proteomes" id="UP000623172">
    <property type="component" value="Unassembled WGS sequence"/>
</dbReference>
<dbReference type="Pfam" id="PF13192">
    <property type="entry name" value="Thioredoxin_3"/>
    <property type="match status" value="1"/>
</dbReference>
<gene>
    <name evidence="2" type="ORF">H8696_05945</name>
</gene>
<reference evidence="2" key="1">
    <citation type="submission" date="2020-08" db="EMBL/GenBank/DDBJ databases">
        <title>Genome public.</title>
        <authorList>
            <person name="Liu C."/>
            <person name="Sun Q."/>
        </authorList>
    </citation>
    <scope>NUCLEOTIDE SEQUENCE</scope>
    <source>
        <strain evidence="2">NSJ-53</strain>
    </source>
</reference>
<dbReference type="AlphaFoldDB" id="A0A926D5S5"/>
<dbReference type="PROSITE" id="PS51354">
    <property type="entry name" value="GLUTAREDOXIN_2"/>
    <property type="match status" value="1"/>
</dbReference>